<comment type="caution">
    <text evidence="4">The sequence shown here is derived from an EMBL/GenBank/DDBJ whole genome shotgun (WGS) entry which is preliminary data.</text>
</comment>
<evidence type="ECO:0000259" key="3">
    <source>
        <dbReference type="Pfam" id="PF13205"/>
    </source>
</evidence>
<dbReference type="Proteomes" id="UP000824156">
    <property type="component" value="Unassembled WGS sequence"/>
</dbReference>
<name>A0A9D1W8H3_9SPHI</name>
<proteinExistence type="predicted"/>
<dbReference type="EMBL" id="DXEZ01000145">
    <property type="protein sequence ID" value="HIX54408.1"/>
    <property type="molecule type" value="Genomic_DNA"/>
</dbReference>
<protein>
    <submittedName>
        <fullName evidence="4">Ig-like domain-containing protein</fullName>
    </submittedName>
</protein>
<evidence type="ECO:0000256" key="2">
    <source>
        <dbReference type="SAM" id="Phobius"/>
    </source>
</evidence>
<keyword evidence="2" id="KW-0812">Transmembrane</keyword>
<evidence type="ECO:0000313" key="4">
    <source>
        <dbReference type="EMBL" id="HIX54408.1"/>
    </source>
</evidence>
<gene>
    <name evidence="4" type="ORF">H9853_05230</name>
</gene>
<dbReference type="Pfam" id="PF13205">
    <property type="entry name" value="Big_5"/>
    <property type="match status" value="1"/>
</dbReference>
<accession>A0A9D1W8H3</accession>
<feature type="transmembrane region" description="Helical" evidence="2">
    <location>
        <begin position="20"/>
        <end position="38"/>
    </location>
</feature>
<feature type="domain" description="SbsA Ig-like" evidence="3">
    <location>
        <begin position="51"/>
        <end position="150"/>
    </location>
</feature>
<evidence type="ECO:0000313" key="5">
    <source>
        <dbReference type="Proteomes" id="UP000824156"/>
    </source>
</evidence>
<dbReference type="AlphaFoldDB" id="A0A9D1W8H3"/>
<sequence>MIYLSKKHKNALNKLKNTLFVKLVFLLIIISYTTSNLGCANMQRPTGGPKDTIPPKVLNIEPENFQTNFKEKEIILEFDEFIKLNNQFREFSISPDTDLPPNYKVKKKRLHITLPDSLEENTTYQLNFGKGIVDYNEGNPLENFVYVFSTGDILDSLSISGRVQDGFLKEFNYQNDKEVRVILIPTSQDSIFGKRKANIFATVDSSGNFKISHLKEDTYRIYALKEENNNRIYDSPSESIGFLKDSITLSKDTSGLLLEYTKGFPKDFRVVSRTLEKDGLVKIIFNKILDNPQVKILEDAENITWFNPTNDTATVYLRDLEFDSLRFEISDNNSILDTTILKKSRNAKIEKELELNFNTTNKVDKINHIKITTSLPLDTFNRGSIELLEDSISKTNLQIEKIVSNQKTVLSIKTNWKPKKDYILTIKEGGLKTKFEDTNKEKTINFTLDETENYGDINFEFKGLDEKEQYIMEIIDEQKEKIFQSSIMDPSHKETLKNFPGGKYSIRIIYDSNKNGRWDPGDVYTKKQAEKIWYLNRTFTIRPNWEQNEVIEVK</sequence>
<keyword evidence="2" id="KW-1133">Transmembrane helix</keyword>
<reference evidence="4" key="2">
    <citation type="submission" date="2021-04" db="EMBL/GenBank/DDBJ databases">
        <authorList>
            <person name="Gilroy R."/>
        </authorList>
    </citation>
    <scope>NUCLEOTIDE SEQUENCE</scope>
    <source>
        <strain evidence="4">1719</strain>
    </source>
</reference>
<reference evidence="4" key="1">
    <citation type="journal article" date="2021" name="PeerJ">
        <title>Extensive microbial diversity within the chicken gut microbiome revealed by metagenomics and culture.</title>
        <authorList>
            <person name="Gilroy R."/>
            <person name="Ravi A."/>
            <person name="Getino M."/>
            <person name="Pursley I."/>
            <person name="Horton D.L."/>
            <person name="Alikhan N.F."/>
            <person name="Baker D."/>
            <person name="Gharbi K."/>
            <person name="Hall N."/>
            <person name="Watson M."/>
            <person name="Adriaenssens E.M."/>
            <person name="Foster-Nyarko E."/>
            <person name="Jarju S."/>
            <person name="Secka A."/>
            <person name="Antonio M."/>
            <person name="Oren A."/>
            <person name="Chaudhuri R.R."/>
            <person name="La Ragione R."/>
            <person name="Hildebrand F."/>
            <person name="Pallen M.J."/>
        </authorList>
    </citation>
    <scope>NUCLEOTIDE SEQUENCE</scope>
    <source>
        <strain evidence="4">1719</strain>
    </source>
</reference>
<organism evidence="4 5">
    <name type="scientific">Candidatus Sphingobacterium stercoripullorum</name>
    <dbReference type="NCBI Taxonomy" id="2838759"/>
    <lineage>
        <taxon>Bacteria</taxon>
        <taxon>Pseudomonadati</taxon>
        <taxon>Bacteroidota</taxon>
        <taxon>Sphingobacteriia</taxon>
        <taxon>Sphingobacteriales</taxon>
        <taxon>Sphingobacteriaceae</taxon>
        <taxon>Sphingobacterium</taxon>
    </lineage>
</organism>
<evidence type="ECO:0000256" key="1">
    <source>
        <dbReference type="ARBA" id="ARBA00022729"/>
    </source>
</evidence>
<keyword evidence="2" id="KW-0472">Membrane</keyword>
<dbReference type="InterPro" id="IPR032812">
    <property type="entry name" value="SbsA_Ig"/>
</dbReference>
<keyword evidence="1" id="KW-0732">Signal</keyword>